<dbReference type="InterPro" id="IPR020845">
    <property type="entry name" value="AMP-binding_CS"/>
</dbReference>
<protein>
    <submittedName>
        <fullName evidence="5">Amino acid adenylation domain protein</fullName>
    </submittedName>
</protein>
<feature type="region of interest" description="Disordered" evidence="3">
    <location>
        <begin position="758"/>
        <end position="781"/>
    </location>
</feature>
<evidence type="ECO:0000256" key="1">
    <source>
        <dbReference type="ARBA" id="ARBA00022450"/>
    </source>
</evidence>
<dbReference type="PANTHER" id="PTHR45527">
    <property type="entry name" value="NONRIBOSOMAL PEPTIDE SYNTHETASE"/>
    <property type="match status" value="1"/>
</dbReference>
<name>F8JMK0_STREN</name>
<evidence type="ECO:0000313" key="5">
    <source>
        <dbReference type="EMBL" id="AEW99317.1"/>
    </source>
</evidence>
<dbReference type="GO" id="GO:0031177">
    <property type="term" value="F:phosphopantetheine binding"/>
    <property type="evidence" value="ECO:0007669"/>
    <property type="project" value="InterPro"/>
</dbReference>
<dbReference type="InterPro" id="IPR020806">
    <property type="entry name" value="PKS_PP-bd"/>
</dbReference>
<evidence type="ECO:0000259" key="4">
    <source>
        <dbReference type="PROSITE" id="PS50075"/>
    </source>
</evidence>
<evidence type="ECO:0000256" key="2">
    <source>
        <dbReference type="ARBA" id="ARBA00022553"/>
    </source>
</evidence>
<dbReference type="Gene3D" id="3.40.50.980">
    <property type="match status" value="2"/>
</dbReference>
<accession>G8XEP4</accession>
<gene>
    <name evidence="5" type="ordered locus">SCATT_p11240</name>
</gene>
<dbReference type="InterPro" id="IPR029058">
    <property type="entry name" value="AB_hydrolase_fold"/>
</dbReference>
<keyword evidence="1" id="KW-0596">Phosphopantetheine</keyword>
<dbReference type="SUPFAM" id="SSF47336">
    <property type="entry name" value="ACP-like"/>
    <property type="match status" value="1"/>
</dbReference>
<dbReference type="CDD" id="cd12117">
    <property type="entry name" value="A_NRPS_Srf_like"/>
    <property type="match status" value="1"/>
</dbReference>
<sequence>MTIPAPAVDGVHAFGLPDAAPEAVLAALAAVLHRRTLRETVRVGCAGGELRARFGPGTGFATLTEWARQALTGTCGERPAEEADEAPDAWFGTPDLGPGAALGLAPTTVRGTPAALLHHDPALLPPAEAARLAGQLATALADGLRHPRRPVAALELATDEDRAQVTAWGTGAPAGPARRIEDLVAARARATPDAIAVGCAGDELSYAALVRDAGEVAARLRAAGTGPDDVVAVLAERSTRLVVALLGVLTAGAGYLALEPDAPRERLARLLAGAGVRVVLAQDDLAGAVPPGPLVLPLHDPDAPAPDPVPAPHAGPDGLAYVSYTSGSTGEPKGVCVPHRAVARLVDGPDWACIGPEDVFLHLSPAAFDASTWEIWGALGNGARLAVLPPGPVDAGRLAEVLRAEQVTVVWLTAGLFDRMTTSHLDAFAGVRHVLAGGDVVSPDAVARLLAAHPHLVFTNGYGPTENTTFTCCWTTRRPPADGPLPIGRPIRGTRVAVLDAALRPVPVGVPGELWAAGDGLARGYLGMPGRTAEVFVPDPSPAGPGARMYRTGDLAGWRPDGTLAFHGRADRQVKVRGYRVEPGEVEAALTARPEVGQAVVVAQPDGAGGRRLLAYVTAPGCDPAERDRLPVVLRERLRATLAPYLVPWAVLVVPELPLTANGKVDRAALPAARRSPRALATGYVPPCTRSERWLAELWGTLLGVEPVGVEDDFFELGGHSLIAAELLNRLHTEFGVEVPARTLYLRPVIAELAAELDAGPPAPPSAAPLPSASTKGHASS</sequence>
<dbReference type="PROSITE" id="PS00455">
    <property type="entry name" value="AMP_BINDING"/>
    <property type="match status" value="1"/>
</dbReference>
<dbReference type="AlphaFoldDB" id="F8JMK0"/>
<dbReference type="InterPro" id="IPR010071">
    <property type="entry name" value="AA_adenyl_dom"/>
</dbReference>
<dbReference type="PATRIC" id="fig|1003195.11.peg.597"/>
<dbReference type="InterPro" id="IPR006162">
    <property type="entry name" value="Ppantetheine_attach_site"/>
</dbReference>
<dbReference type="PROSITE" id="PS00012">
    <property type="entry name" value="PHOSPHOPANTETHEINE"/>
    <property type="match status" value="1"/>
</dbReference>
<dbReference type="InterPro" id="IPR000873">
    <property type="entry name" value="AMP-dep_synth/lig_dom"/>
</dbReference>
<dbReference type="InterPro" id="IPR025110">
    <property type="entry name" value="AMP-bd_C"/>
</dbReference>
<dbReference type="SMART" id="SM00823">
    <property type="entry name" value="PKS_PP"/>
    <property type="match status" value="1"/>
</dbReference>
<dbReference type="GO" id="GO:0043041">
    <property type="term" value="P:amino acid activation for nonribosomal peptide biosynthetic process"/>
    <property type="evidence" value="ECO:0007669"/>
    <property type="project" value="TreeGrafter"/>
</dbReference>
<dbReference type="KEGG" id="scy:SCATT_p11240"/>
<dbReference type="Gene3D" id="3.30.559.30">
    <property type="entry name" value="Nonribosomal peptide synthetase, condensation domain"/>
    <property type="match status" value="1"/>
</dbReference>
<evidence type="ECO:0000313" key="6">
    <source>
        <dbReference type="Proteomes" id="UP000007842"/>
    </source>
</evidence>
<dbReference type="EMBL" id="CP003229">
    <property type="protein sequence ID" value="AEW99317.1"/>
    <property type="molecule type" value="Genomic_DNA"/>
</dbReference>
<dbReference type="NCBIfam" id="TIGR01733">
    <property type="entry name" value="AA-adenyl-dom"/>
    <property type="match status" value="1"/>
</dbReference>
<dbReference type="Gene3D" id="3.40.50.1820">
    <property type="entry name" value="alpha/beta hydrolase"/>
    <property type="match status" value="1"/>
</dbReference>
<dbReference type="GO" id="GO:0005737">
    <property type="term" value="C:cytoplasm"/>
    <property type="evidence" value="ECO:0007669"/>
    <property type="project" value="TreeGrafter"/>
</dbReference>
<dbReference type="RefSeq" id="WP_014151073.1">
    <property type="nucleotide sequence ID" value="NC_016113.1"/>
</dbReference>
<dbReference type="Pfam" id="PF13193">
    <property type="entry name" value="AMP-binding_C"/>
    <property type="match status" value="1"/>
</dbReference>
<dbReference type="HOGENOM" id="CLU_000022_2_12_11"/>
<reference evidence="6" key="1">
    <citation type="submission" date="2011-12" db="EMBL/GenBank/DDBJ databases">
        <title>Complete genome sequence of Streptomyces cattleya strain DSM 46488.</title>
        <authorList>
            <person name="Ou H.-Y."/>
            <person name="Li P."/>
            <person name="Zhao C."/>
            <person name="O'Hagan D."/>
            <person name="Deng Z."/>
        </authorList>
    </citation>
    <scope>NUCLEOTIDE SEQUENCE [LARGE SCALE GENOMIC DNA]</scope>
    <source>
        <strain evidence="6">ATCC 35852 / DSM 46488 / JCM 4925 / NBRC 14057 / NRRL 8057</strain>
        <plasmid evidence="6">Plasmid pSCATT</plasmid>
    </source>
</reference>
<dbReference type="Proteomes" id="UP000007842">
    <property type="component" value="Plasmid pSCATT"/>
</dbReference>
<dbReference type="Gene3D" id="3.30.300.30">
    <property type="match status" value="1"/>
</dbReference>
<dbReference type="OrthoDB" id="2472181at2"/>
<evidence type="ECO:0000256" key="3">
    <source>
        <dbReference type="SAM" id="MobiDB-lite"/>
    </source>
</evidence>
<dbReference type="InterPro" id="IPR009081">
    <property type="entry name" value="PP-bd_ACP"/>
</dbReference>
<dbReference type="Gene3D" id="2.30.38.10">
    <property type="entry name" value="Luciferase, Domain 3"/>
    <property type="match status" value="1"/>
</dbReference>
<keyword evidence="2" id="KW-0597">Phosphoprotein</keyword>
<dbReference type="Pfam" id="PF00501">
    <property type="entry name" value="AMP-binding"/>
    <property type="match status" value="1"/>
</dbReference>
<keyword evidence="5" id="KW-0614">Plasmid</keyword>
<dbReference type="InterPro" id="IPR045851">
    <property type="entry name" value="AMP-bd_C_sf"/>
</dbReference>
<geneLocation type="plasmid" evidence="5 6">
    <name>pSCATT</name>
</geneLocation>
<dbReference type="GO" id="GO:0017000">
    <property type="term" value="P:antibiotic biosynthetic process"/>
    <property type="evidence" value="ECO:0007669"/>
    <property type="project" value="UniProtKB-ARBA"/>
</dbReference>
<dbReference type="KEGG" id="sct:SCAT_p0618"/>
<proteinExistence type="predicted"/>
<accession>F8JMK0</accession>
<keyword evidence="6" id="KW-1185">Reference proteome</keyword>
<dbReference type="GO" id="GO:0044550">
    <property type="term" value="P:secondary metabolite biosynthetic process"/>
    <property type="evidence" value="ECO:0007669"/>
    <property type="project" value="TreeGrafter"/>
</dbReference>
<dbReference type="Pfam" id="PF00550">
    <property type="entry name" value="PP-binding"/>
    <property type="match status" value="1"/>
</dbReference>
<dbReference type="PROSITE" id="PS50075">
    <property type="entry name" value="CARRIER"/>
    <property type="match status" value="1"/>
</dbReference>
<dbReference type="PANTHER" id="PTHR45527:SF1">
    <property type="entry name" value="FATTY ACID SYNTHASE"/>
    <property type="match status" value="1"/>
</dbReference>
<dbReference type="SUPFAM" id="SSF56801">
    <property type="entry name" value="Acetyl-CoA synthetase-like"/>
    <property type="match status" value="1"/>
</dbReference>
<dbReference type="InterPro" id="IPR036736">
    <property type="entry name" value="ACP-like_sf"/>
</dbReference>
<organism evidence="5 6">
    <name type="scientific">Streptantibioticus cattleyicolor (strain ATCC 35852 / DSM 46488 / JCM 4925 / NBRC 14057 / NRRL 8057)</name>
    <name type="common">Streptomyces cattleya</name>
    <dbReference type="NCBI Taxonomy" id="1003195"/>
    <lineage>
        <taxon>Bacteria</taxon>
        <taxon>Bacillati</taxon>
        <taxon>Actinomycetota</taxon>
        <taxon>Actinomycetes</taxon>
        <taxon>Kitasatosporales</taxon>
        <taxon>Streptomycetaceae</taxon>
        <taxon>Streptantibioticus</taxon>
    </lineage>
</organism>
<feature type="domain" description="Carrier" evidence="4">
    <location>
        <begin position="686"/>
        <end position="761"/>
    </location>
</feature>